<accession>A0A1M6I8X6</accession>
<feature type="domain" description="N-acetyltransferase" evidence="1">
    <location>
        <begin position="1"/>
        <end position="90"/>
    </location>
</feature>
<dbReference type="InterPro" id="IPR000182">
    <property type="entry name" value="GNAT_dom"/>
</dbReference>
<evidence type="ECO:0000313" key="3">
    <source>
        <dbReference type="Proteomes" id="UP000184536"/>
    </source>
</evidence>
<proteinExistence type="predicted"/>
<dbReference type="Gene3D" id="3.40.630.30">
    <property type="match status" value="1"/>
</dbReference>
<gene>
    <name evidence="2" type="ORF">SAMN02745975_01764</name>
</gene>
<sequence>MVGIISYKVENDVLDMHRVAVHPLYFRRGIAEKLIHYIEEDNNRLTKAIVATGRGNKPAENLYLKNGYHKTKDLEIAKGVYITKFEKNLQHKACDEKRI</sequence>
<dbReference type="AlphaFoldDB" id="A0A1M6I8X6"/>
<dbReference type="CDD" id="cd04301">
    <property type="entry name" value="NAT_SF"/>
    <property type="match status" value="1"/>
</dbReference>
<dbReference type="InterPro" id="IPR016181">
    <property type="entry name" value="Acyl_CoA_acyltransferase"/>
</dbReference>
<keyword evidence="2" id="KW-0808">Transferase</keyword>
<dbReference type="STRING" id="1121919.SAMN02745975_01764"/>
<organism evidence="2 3">
    <name type="scientific">Geosporobacter subterraneus DSM 17957</name>
    <dbReference type="NCBI Taxonomy" id="1121919"/>
    <lineage>
        <taxon>Bacteria</taxon>
        <taxon>Bacillati</taxon>
        <taxon>Bacillota</taxon>
        <taxon>Clostridia</taxon>
        <taxon>Peptostreptococcales</taxon>
        <taxon>Thermotaleaceae</taxon>
        <taxon>Geosporobacter</taxon>
    </lineage>
</organism>
<dbReference type="EMBL" id="FQZV01000020">
    <property type="protein sequence ID" value="SHJ30853.1"/>
    <property type="molecule type" value="Genomic_DNA"/>
</dbReference>
<dbReference type="GO" id="GO:0016747">
    <property type="term" value="F:acyltransferase activity, transferring groups other than amino-acyl groups"/>
    <property type="evidence" value="ECO:0007669"/>
    <property type="project" value="InterPro"/>
</dbReference>
<name>A0A1M6I8X6_9FIRM</name>
<keyword evidence="3" id="KW-1185">Reference proteome</keyword>
<reference evidence="3" key="1">
    <citation type="submission" date="2016-11" db="EMBL/GenBank/DDBJ databases">
        <authorList>
            <person name="Varghese N."/>
            <person name="Submissions S."/>
        </authorList>
    </citation>
    <scope>NUCLEOTIDE SEQUENCE [LARGE SCALE GENOMIC DNA]</scope>
    <source>
        <strain evidence="3">DSM 17957</strain>
    </source>
</reference>
<protein>
    <submittedName>
        <fullName evidence="2">Acetyltransferase (GNAT) family protein</fullName>
    </submittedName>
</protein>
<evidence type="ECO:0000259" key="1">
    <source>
        <dbReference type="PROSITE" id="PS51186"/>
    </source>
</evidence>
<evidence type="ECO:0000313" key="2">
    <source>
        <dbReference type="EMBL" id="SHJ30853.1"/>
    </source>
</evidence>
<dbReference type="Pfam" id="PF13508">
    <property type="entry name" value="Acetyltransf_7"/>
    <property type="match status" value="1"/>
</dbReference>
<dbReference type="PROSITE" id="PS51186">
    <property type="entry name" value="GNAT"/>
    <property type="match status" value="1"/>
</dbReference>
<dbReference type="Proteomes" id="UP000184536">
    <property type="component" value="Unassembled WGS sequence"/>
</dbReference>
<dbReference type="SUPFAM" id="SSF55729">
    <property type="entry name" value="Acyl-CoA N-acyltransferases (Nat)"/>
    <property type="match status" value="1"/>
</dbReference>